<dbReference type="EMBL" id="FOTC01000001">
    <property type="protein sequence ID" value="SFK66062.1"/>
    <property type="molecule type" value="Genomic_DNA"/>
</dbReference>
<protein>
    <submittedName>
        <fullName evidence="1">Uncharacterized protein</fullName>
    </submittedName>
</protein>
<dbReference type="Proteomes" id="UP000199607">
    <property type="component" value="Unassembled WGS sequence"/>
</dbReference>
<proteinExistence type="predicted"/>
<name>A0A1I4BBA7_9EURY</name>
<gene>
    <name evidence="1" type="ORF">SAMN04487950_0448</name>
</gene>
<dbReference type="AlphaFoldDB" id="A0A1I4BBA7"/>
<evidence type="ECO:0000313" key="1">
    <source>
        <dbReference type="EMBL" id="SFK66062.1"/>
    </source>
</evidence>
<evidence type="ECO:0000313" key="2">
    <source>
        <dbReference type="Proteomes" id="UP000199607"/>
    </source>
</evidence>
<keyword evidence="2" id="KW-1185">Reference proteome</keyword>
<accession>A0A1I4BBA7</accession>
<reference evidence="2" key="1">
    <citation type="submission" date="2016-10" db="EMBL/GenBank/DDBJ databases">
        <authorList>
            <person name="Varghese N."/>
            <person name="Submissions S."/>
        </authorList>
    </citation>
    <scope>NUCLEOTIDE SEQUENCE [LARGE SCALE GENOMIC DNA]</scope>
    <source>
        <strain evidence="2">CGMCC 1.7738</strain>
    </source>
</reference>
<organism evidence="1 2">
    <name type="scientific">Halogranum rubrum</name>
    <dbReference type="NCBI Taxonomy" id="553466"/>
    <lineage>
        <taxon>Archaea</taxon>
        <taxon>Methanobacteriati</taxon>
        <taxon>Methanobacteriota</taxon>
        <taxon>Stenosarchaea group</taxon>
        <taxon>Halobacteria</taxon>
        <taxon>Halobacteriales</taxon>
        <taxon>Haloferacaceae</taxon>
    </lineage>
</organism>
<sequence>MDDHRMLMRLSQRGLSRVLERKQRRYEPVRHSSLVTCNTIIRNSKLLSMARLTVIQQVVNSMHHSMMS</sequence>